<dbReference type="Proteomes" id="UP000253490">
    <property type="component" value="Unassembled WGS sequence"/>
</dbReference>
<name>A0A366II64_9FIRM</name>
<dbReference type="GO" id="GO:0008270">
    <property type="term" value="F:zinc ion binding"/>
    <property type="evidence" value="ECO:0007669"/>
    <property type="project" value="UniProtKB-KW"/>
</dbReference>
<dbReference type="GO" id="GO:0003684">
    <property type="term" value="F:damaged DNA binding"/>
    <property type="evidence" value="ECO:0007669"/>
    <property type="project" value="InterPro"/>
</dbReference>
<keyword evidence="4 12" id="KW-0863">Zinc-finger</keyword>
<dbReference type="GO" id="GO:0000725">
    <property type="term" value="P:recombinational repair"/>
    <property type="evidence" value="ECO:0007669"/>
    <property type="project" value="TreeGrafter"/>
</dbReference>
<evidence type="ECO:0000259" key="13">
    <source>
        <dbReference type="PROSITE" id="PS50162"/>
    </source>
</evidence>
<evidence type="ECO:0000313" key="14">
    <source>
        <dbReference type="EMBL" id="RBP70204.1"/>
    </source>
</evidence>
<evidence type="ECO:0000256" key="12">
    <source>
        <dbReference type="RuleBase" id="RU003555"/>
    </source>
</evidence>
<comment type="caution">
    <text evidence="14">The sequence shown here is derived from an EMBL/GenBank/DDBJ whole genome shotgun (WGS) entry which is preliminary data.</text>
</comment>
<dbReference type="InterPro" id="IPR014774">
    <property type="entry name" value="KaiC-like_dom"/>
</dbReference>
<dbReference type="InterPro" id="IPR027417">
    <property type="entry name" value="P-loop_NTPase"/>
</dbReference>
<keyword evidence="3 12" id="KW-0227">DNA damage</keyword>
<keyword evidence="15" id="KW-1185">Reference proteome</keyword>
<dbReference type="GO" id="GO:0005524">
    <property type="term" value="F:ATP binding"/>
    <property type="evidence" value="ECO:0007669"/>
    <property type="project" value="UniProtKB-UniRule"/>
</dbReference>
<feature type="domain" description="RecA family profile 1" evidence="13">
    <location>
        <begin position="63"/>
        <end position="216"/>
    </location>
</feature>
<evidence type="ECO:0000256" key="1">
    <source>
        <dbReference type="ARBA" id="ARBA00022723"/>
    </source>
</evidence>
<dbReference type="InterPro" id="IPR014721">
    <property type="entry name" value="Ribsml_uS5_D2-typ_fold_subgr"/>
</dbReference>
<evidence type="ECO:0000256" key="11">
    <source>
        <dbReference type="NCBIfam" id="TIGR00416"/>
    </source>
</evidence>
<dbReference type="SMART" id="SM00382">
    <property type="entry name" value="AAA"/>
    <property type="match status" value="1"/>
</dbReference>
<dbReference type="PANTHER" id="PTHR32472:SF10">
    <property type="entry name" value="DNA REPAIR PROTEIN RADA-LIKE PROTEIN"/>
    <property type="match status" value="1"/>
</dbReference>
<evidence type="ECO:0000313" key="15">
    <source>
        <dbReference type="Proteomes" id="UP000253490"/>
    </source>
</evidence>
<protein>
    <recommendedName>
        <fullName evidence="11 12">DNA repair protein RadA</fullName>
    </recommendedName>
</protein>
<evidence type="ECO:0000256" key="6">
    <source>
        <dbReference type="ARBA" id="ARBA00022833"/>
    </source>
</evidence>
<evidence type="ECO:0000256" key="9">
    <source>
        <dbReference type="ARBA" id="ARBA00023125"/>
    </source>
</evidence>
<evidence type="ECO:0000256" key="10">
    <source>
        <dbReference type="ARBA" id="ARBA00023204"/>
    </source>
</evidence>
<proteinExistence type="inferred from homology"/>
<dbReference type="PROSITE" id="PS50162">
    <property type="entry name" value="RECA_2"/>
    <property type="match status" value="1"/>
</dbReference>
<dbReference type="PANTHER" id="PTHR32472">
    <property type="entry name" value="DNA REPAIR PROTEIN RADA"/>
    <property type="match status" value="1"/>
</dbReference>
<dbReference type="SUPFAM" id="SSF54211">
    <property type="entry name" value="Ribosomal protein S5 domain 2-like"/>
    <property type="match status" value="1"/>
</dbReference>
<dbReference type="Pfam" id="PF06745">
    <property type="entry name" value="ATPase"/>
    <property type="match status" value="1"/>
</dbReference>
<evidence type="ECO:0000256" key="4">
    <source>
        <dbReference type="ARBA" id="ARBA00022771"/>
    </source>
</evidence>
<comment type="similarity">
    <text evidence="12">Belongs to the RecA family. RadA subfamily.</text>
</comment>
<gene>
    <name evidence="14" type="ORF">DES36_101263</name>
</gene>
<dbReference type="InterPro" id="IPR041166">
    <property type="entry name" value="Rubredoxin_2"/>
</dbReference>
<dbReference type="NCBIfam" id="TIGR00416">
    <property type="entry name" value="sms"/>
    <property type="match status" value="1"/>
</dbReference>
<dbReference type="SUPFAM" id="SSF52540">
    <property type="entry name" value="P-loop containing nucleoside triphosphate hydrolases"/>
    <property type="match status" value="1"/>
</dbReference>
<dbReference type="InterPro" id="IPR020588">
    <property type="entry name" value="RecA_ATP-bd"/>
</dbReference>
<keyword evidence="8" id="KW-0346">Stress response</keyword>
<keyword evidence="7 12" id="KW-0067">ATP-binding</keyword>
<dbReference type="PRINTS" id="PR01874">
    <property type="entry name" value="DNAREPAIRADA"/>
</dbReference>
<dbReference type="Gene3D" id="3.40.50.300">
    <property type="entry name" value="P-loop containing nucleotide triphosphate hydrolases"/>
    <property type="match status" value="1"/>
</dbReference>
<dbReference type="InterPro" id="IPR004504">
    <property type="entry name" value="DNA_repair_RadA"/>
</dbReference>
<keyword evidence="6 12" id="KW-0862">Zinc</keyword>
<keyword evidence="9 12" id="KW-0238">DNA-binding</keyword>
<dbReference type="GO" id="GO:0016787">
    <property type="term" value="F:hydrolase activity"/>
    <property type="evidence" value="ECO:0007669"/>
    <property type="project" value="UniProtKB-KW"/>
</dbReference>
<evidence type="ECO:0000256" key="2">
    <source>
        <dbReference type="ARBA" id="ARBA00022741"/>
    </source>
</evidence>
<dbReference type="OrthoDB" id="9803906at2"/>
<sequence length="455" mass="50788">MKNKTIYICSNCGYESPKWQGRCMNCNEWNTFEEEVQIKGAGAKNFDRARKDAIQLNYVKSSNSERIRTGIKEFDRVMGGGIVRDSLTIITAKPGAGKSTLLLQVAQDLCLRGHKVIYASGEESESQIKNRSDRLFDKVSDNLWVFCDNSLNSVIYHTNQINPDLIILDSIQTFQVDEIRDSKAGSPTQTMECANELLKLAKNPDRPRAVIIVGQMTKKDEMAGLRALEHLVDTVLFIEGESDEELRGLSVTKNRFGSTWERGFFTMTEEGMVSIDNPSQFFMTQREGEKTVSGSAITVIRDGSRPIIVEIESLVSTSFLPYPSRISECIRKDQLNTLVSILEQRGGIKLFDRDIVLKATGGLKLKEQSVNLAIIMSIVSSVQNRPISNGIAFLADVGLTGELKKVPSLELRIKELDRMGFKQVFIAKGALPKNAKFEDVKVIEKTMLSEVIGNI</sequence>
<evidence type="ECO:0000256" key="5">
    <source>
        <dbReference type="ARBA" id="ARBA00022801"/>
    </source>
</evidence>
<comment type="function">
    <text evidence="12">DNA-dependent ATPase involved in processing of recombination intermediates, plays a role in repairing DNA breaks. Stimulates the branch migration of RecA-mediated strand transfer reactions, allowing the 3' invading strand to extend heteroduplex DNA faster. Binds ssDNA in the presence of ADP but not other nucleotides, has ATPase activity that is stimulated by ssDNA and various branched DNA structures, but inhibited by SSB. Does not have RecA's homology-searching function.</text>
</comment>
<dbReference type="InterPro" id="IPR003593">
    <property type="entry name" value="AAA+_ATPase"/>
</dbReference>
<evidence type="ECO:0000256" key="7">
    <source>
        <dbReference type="ARBA" id="ARBA00022840"/>
    </source>
</evidence>
<evidence type="ECO:0000256" key="8">
    <source>
        <dbReference type="ARBA" id="ARBA00023016"/>
    </source>
</evidence>
<keyword evidence="10 12" id="KW-0234">DNA repair</keyword>
<organism evidence="14 15">
    <name type="scientific">Alkalibaculum bacchi</name>
    <dbReference type="NCBI Taxonomy" id="645887"/>
    <lineage>
        <taxon>Bacteria</taxon>
        <taxon>Bacillati</taxon>
        <taxon>Bacillota</taxon>
        <taxon>Clostridia</taxon>
        <taxon>Eubacteriales</taxon>
        <taxon>Eubacteriaceae</taxon>
        <taxon>Alkalibaculum</taxon>
    </lineage>
</organism>
<reference evidence="14 15" key="1">
    <citation type="submission" date="2018-06" db="EMBL/GenBank/DDBJ databases">
        <title>Genomic Encyclopedia of Type Strains, Phase IV (KMG-IV): sequencing the most valuable type-strain genomes for metagenomic binning, comparative biology and taxonomic classification.</title>
        <authorList>
            <person name="Goeker M."/>
        </authorList>
    </citation>
    <scope>NUCLEOTIDE SEQUENCE [LARGE SCALE GENOMIC DNA]</scope>
    <source>
        <strain evidence="14 15">DSM 22112</strain>
    </source>
</reference>
<dbReference type="GO" id="GO:0140664">
    <property type="term" value="F:ATP-dependent DNA damage sensor activity"/>
    <property type="evidence" value="ECO:0007669"/>
    <property type="project" value="InterPro"/>
</dbReference>
<dbReference type="InterPro" id="IPR020568">
    <property type="entry name" value="Ribosomal_Su5_D2-typ_SF"/>
</dbReference>
<dbReference type="EMBL" id="QNRX01000001">
    <property type="protein sequence ID" value="RBP70204.1"/>
    <property type="molecule type" value="Genomic_DNA"/>
</dbReference>
<dbReference type="RefSeq" id="WP_113919411.1">
    <property type="nucleotide sequence ID" value="NZ_QNRX01000001.1"/>
</dbReference>
<dbReference type="Gene3D" id="3.30.230.10">
    <property type="match status" value="1"/>
</dbReference>
<dbReference type="AlphaFoldDB" id="A0A366II64"/>
<dbReference type="Pfam" id="PF18073">
    <property type="entry name" value="Zn_ribbon_LapB"/>
    <property type="match status" value="1"/>
</dbReference>
<keyword evidence="1 12" id="KW-0479">Metal-binding</keyword>
<accession>A0A366II64</accession>
<keyword evidence="5" id="KW-0378">Hydrolase</keyword>
<evidence type="ECO:0000256" key="3">
    <source>
        <dbReference type="ARBA" id="ARBA00022763"/>
    </source>
</evidence>
<keyword evidence="2 12" id="KW-0547">Nucleotide-binding</keyword>